<dbReference type="RefSeq" id="WP_111651240.1">
    <property type="nucleotide sequence ID" value="NZ_JACHWI010000011.1"/>
</dbReference>
<keyword evidence="1" id="KW-0472">Membrane</keyword>
<organism evidence="2 3">
    <name type="scientific">Actinoplanes lutulentus</name>
    <dbReference type="NCBI Taxonomy" id="1287878"/>
    <lineage>
        <taxon>Bacteria</taxon>
        <taxon>Bacillati</taxon>
        <taxon>Actinomycetota</taxon>
        <taxon>Actinomycetes</taxon>
        <taxon>Micromonosporales</taxon>
        <taxon>Micromonosporaceae</taxon>
        <taxon>Actinoplanes</taxon>
    </lineage>
</organism>
<gene>
    <name evidence="2" type="ORF">B0I29_111185</name>
</gene>
<feature type="transmembrane region" description="Helical" evidence="1">
    <location>
        <begin position="280"/>
        <end position="300"/>
    </location>
</feature>
<feature type="transmembrane region" description="Helical" evidence="1">
    <location>
        <begin position="243"/>
        <end position="268"/>
    </location>
</feature>
<feature type="transmembrane region" description="Helical" evidence="1">
    <location>
        <begin position="335"/>
        <end position="357"/>
    </location>
</feature>
<sequence>MTAGAWPAVDERLVRRYRRLLLAYSGGYRRRHGTEMITTMLEMAEPGRSRPSAGEAWHLIASGVRQRFRLPSGRPFTVVTAALVTVVLAVFGAAAGSWLGEQTFAAVPSGAAAVELVSPAVADPRQDAIFTWRKSLPGRADALNFHLSPKAAWTVEEARDGLTAAGWTITEFTVHPRPASIICAPDDITGGESCTFSSRDAALTAHRDGLVLHGTANDFLANEAGDAWVGGVYGDLYAERSTAYLPLTVIGGLLGALAGWLLTAALAYRIRSLPPGAGSLAGAFAGVAVTVAAPAVWAVVVNAVMLGGHLTYTGPVYALHSAFRPGSHLTEVPSWLVPGCTLAAAAAAAIAVSVVFLSGGRDRPTVIENRFSAGPGIAEH</sequence>
<protein>
    <submittedName>
        <fullName evidence="2">Uncharacterized protein</fullName>
    </submittedName>
</protein>
<name>A0A327Z7X2_9ACTN</name>
<evidence type="ECO:0000313" key="2">
    <source>
        <dbReference type="EMBL" id="RAK34583.1"/>
    </source>
</evidence>
<feature type="transmembrane region" description="Helical" evidence="1">
    <location>
        <begin position="76"/>
        <end position="99"/>
    </location>
</feature>
<dbReference type="Proteomes" id="UP000249341">
    <property type="component" value="Unassembled WGS sequence"/>
</dbReference>
<evidence type="ECO:0000256" key="1">
    <source>
        <dbReference type="SAM" id="Phobius"/>
    </source>
</evidence>
<evidence type="ECO:0000313" key="3">
    <source>
        <dbReference type="Proteomes" id="UP000249341"/>
    </source>
</evidence>
<keyword evidence="1" id="KW-0812">Transmembrane</keyword>
<keyword evidence="1" id="KW-1133">Transmembrane helix</keyword>
<proteinExistence type="predicted"/>
<dbReference type="EMBL" id="QLMJ01000011">
    <property type="protein sequence ID" value="RAK34583.1"/>
    <property type="molecule type" value="Genomic_DNA"/>
</dbReference>
<accession>A0A327Z7X2</accession>
<dbReference type="OrthoDB" id="3293522at2"/>
<dbReference type="AlphaFoldDB" id="A0A327Z7X2"/>
<comment type="caution">
    <text evidence="2">The sequence shown here is derived from an EMBL/GenBank/DDBJ whole genome shotgun (WGS) entry which is preliminary data.</text>
</comment>
<keyword evidence="3" id="KW-1185">Reference proteome</keyword>
<reference evidence="2 3" key="1">
    <citation type="submission" date="2018-06" db="EMBL/GenBank/DDBJ databases">
        <title>Genomic Encyclopedia of Type Strains, Phase III (KMG-III): the genomes of soil and plant-associated and newly described type strains.</title>
        <authorList>
            <person name="Whitman W."/>
        </authorList>
    </citation>
    <scope>NUCLEOTIDE SEQUENCE [LARGE SCALE GENOMIC DNA]</scope>
    <source>
        <strain evidence="2 3">CGMCC 4.7090</strain>
    </source>
</reference>